<evidence type="ECO:0000313" key="2">
    <source>
        <dbReference type="Proteomes" id="UP001281147"/>
    </source>
</evidence>
<name>A0ACC3NTT9_9PEZI</name>
<sequence length="667" mass="74459">MRILARLWTTVTYVVSWLSPSSVDSAGVDRIPLASELGIDSAISIFKGPGFKPPSGRPAGPGSDFGCDYSNMPGWEPCFTPDDRGCWLKNRHGEEYNITTDYENNKPNGVDRYYYLTVDDGQWNADGINFDEAQLFNNTFPGPWIQACWGDNVHIKVTNKLKNNGTSIHWHGIRQLNTTQMHGVNGVTQCPIASDDSFWYNWTTWQYGSSWYHSHYSVQYNNGLQGPITIHGPASAPFDEAKLPMLMTDWGHNSAFEAVKTRDLGNPSILLNGTGNVTRFSGGEYTNTSTIPPIYQAHFDRPKGLGRPKRYLLRLINTSFDTTFIFSIDNHLIQIISADFVPVSPVFVQSLLIGIGQRYNVIVDAQPDTGPNNPRTKDGNYWIRTFVADNNCGEIGATGYEQTGILRYDKTSATDPTSQAWPNIDKHCSDALYDLPNSGLKPVLPWQVGKPKNGAGNGEQFDVNSLFVPPKPAGFPLAIFSLQRHSEQGFKPLQIDYSDPIFLQLDNSTDAWPERWVVIPENYTSTDWVYLIIGSSVGRPSTFGFHPIHLHGHDFAILQQEENTVVSHAVFKPNTDNPLRRDVVQLPVNGFVVIGFKADNPGSWLMHCHLAFHAAGGLALQTLERQADANKLFPHSTSEAIEEAERVCKNWVKWWNPLVNPEDDSGI</sequence>
<evidence type="ECO:0000313" key="1">
    <source>
        <dbReference type="EMBL" id="KAK3723039.1"/>
    </source>
</evidence>
<reference evidence="1" key="1">
    <citation type="submission" date="2023-07" db="EMBL/GenBank/DDBJ databases">
        <title>Black Yeasts Isolated from many extreme environments.</title>
        <authorList>
            <person name="Coleine C."/>
            <person name="Stajich J.E."/>
            <person name="Selbmann L."/>
        </authorList>
    </citation>
    <scope>NUCLEOTIDE SEQUENCE</scope>
    <source>
        <strain evidence="1">CCFEE 5714</strain>
    </source>
</reference>
<gene>
    <name evidence="1" type="ORF">LTR37_002185</name>
</gene>
<comment type="caution">
    <text evidence="1">The sequence shown here is derived from an EMBL/GenBank/DDBJ whole genome shotgun (WGS) entry which is preliminary data.</text>
</comment>
<dbReference type="Proteomes" id="UP001281147">
    <property type="component" value="Unassembled WGS sequence"/>
</dbReference>
<keyword evidence="2" id="KW-1185">Reference proteome</keyword>
<dbReference type="EMBL" id="JAUTXU010000011">
    <property type="protein sequence ID" value="KAK3723039.1"/>
    <property type="molecule type" value="Genomic_DNA"/>
</dbReference>
<protein>
    <submittedName>
        <fullName evidence="1">Uncharacterized protein</fullName>
    </submittedName>
</protein>
<accession>A0ACC3NTT9</accession>
<organism evidence="1 2">
    <name type="scientific">Vermiconidia calcicola</name>
    <dbReference type="NCBI Taxonomy" id="1690605"/>
    <lineage>
        <taxon>Eukaryota</taxon>
        <taxon>Fungi</taxon>
        <taxon>Dikarya</taxon>
        <taxon>Ascomycota</taxon>
        <taxon>Pezizomycotina</taxon>
        <taxon>Dothideomycetes</taxon>
        <taxon>Dothideomycetidae</taxon>
        <taxon>Mycosphaerellales</taxon>
        <taxon>Extremaceae</taxon>
        <taxon>Vermiconidia</taxon>
    </lineage>
</organism>
<proteinExistence type="predicted"/>